<feature type="domain" description="Transposase IS4-like" evidence="1">
    <location>
        <begin position="74"/>
        <end position="231"/>
    </location>
</feature>
<comment type="caution">
    <text evidence="3">The sequence shown here is derived from an EMBL/GenBank/DDBJ whole genome shotgun (WGS) entry which is preliminary data.</text>
</comment>
<protein>
    <submittedName>
        <fullName evidence="3">IS5 family transposase</fullName>
    </submittedName>
</protein>
<proteinExistence type="predicted"/>
<dbReference type="InterPro" id="IPR025161">
    <property type="entry name" value="IS402-like_dom"/>
</dbReference>
<name>A0ABW4DV47_9RHOB</name>
<dbReference type="InterPro" id="IPR012337">
    <property type="entry name" value="RNaseH-like_sf"/>
</dbReference>
<dbReference type="PANTHER" id="PTHR30007:SF1">
    <property type="entry name" value="BLR1914 PROTEIN"/>
    <property type="match status" value="1"/>
</dbReference>
<dbReference type="Pfam" id="PF13340">
    <property type="entry name" value="DUF4096"/>
    <property type="match status" value="1"/>
</dbReference>
<evidence type="ECO:0000259" key="1">
    <source>
        <dbReference type="Pfam" id="PF01609"/>
    </source>
</evidence>
<evidence type="ECO:0000259" key="2">
    <source>
        <dbReference type="Pfam" id="PF13340"/>
    </source>
</evidence>
<dbReference type="PANTHER" id="PTHR30007">
    <property type="entry name" value="PHP DOMAIN PROTEIN"/>
    <property type="match status" value="1"/>
</dbReference>
<dbReference type="NCBIfam" id="NF033580">
    <property type="entry name" value="transpos_IS5_3"/>
    <property type="match status" value="1"/>
</dbReference>
<accession>A0ABW4DV47</accession>
<dbReference type="SUPFAM" id="SSF53098">
    <property type="entry name" value="Ribonuclease H-like"/>
    <property type="match status" value="1"/>
</dbReference>
<dbReference type="Proteomes" id="UP001597302">
    <property type="component" value="Unassembled WGS sequence"/>
</dbReference>
<dbReference type="InterPro" id="IPR002559">
    <property type="entry name" value="Transposase_11"/>
</dbReference>
<dbReference type="EMBL" id="JBHTOQ010000017">
    <property type="protein sequence ID" value="MFD1481034.1"/>
    <property type="molecule type" value="Genomic_DNA"/>
</dbReference>
<reference evidence="4" key="1">
    <citation type="journal article" date="2019" name="Int. J. Syst. Evol. Microbiol.">
        <title>The Global Catalogue of Microorganisms (GCM) 10K type strain sequencing project: providing services to taxonomists for standard genome sequencing and annotation.</title>
        <authorList>
            <consortium name="The Broad Institute Genomics Platform"/>
            <consortium name="The Broad Institute Genome Sequencing Center for Infectious Disease"/>
            <person name="Wu L."/>
            <person name="Ma J."/>
        </authorList>
    </citation>
    <scope>NUCLEOTIDE SEQUENCE [LARGE SCALE GENOMIC DNA]</scope>
    <source>
        <strain evidence="4">CCM 8875</strain>
    </source>
</reference>
<evidence type="ECO:0000313" key="4">
    <source>
        <dbReference type="Proteomes" id="UP001597302"/>
    </source>
</evidence>
<dbReference type="Pfam" id="PF01609">
    <property type="entry name" value="DDE_Tnp_1"/>
    <property type="match status" value="1"/>
</dbReference>
<gene>
    <name evidence="3" type="ORF">ACFQ5P_06985</name>
</gene>
<sequence length="238" mass="27032">MKPYFPKSHGVPRVDDRRVLSGIIFINRNGLRWRGAPREDGPHKTLHNRWKRRSDMGVFARIMTGLAAEAPDNKTISIDATYLKAHRTASSLGSKKGGGGRLIGRTKGGMNTKLHAVTDALGRPIRLFMTAGQVSDYTGARALLNSLPSADWLLGDRGYDADWFREALVDKKITPCIPGRRSRGKPVKYDKRRYRKRNRIEIMFGRLKDWRRVATRYDRNPKVFLSTIALAATVIFWL</sequence>
<feature type="domain" description="Insertion element IS402-like" evidence="2">
    <location>
        <begin position="2"/>
        <end position="63"/>
    </location>
</feature>
<organism evidence="3 4">
    <name type="scientific">Paracoccus nototheniae</name>
    <dbReference type="NCBI Taxonomy" id="2489002"/>
    <lineage>
        <taxon>Bacteria</taxon>
        <taxon>Pseudomonadati</taxon>
        <taxon>Pseudomonadota</taxon>
        <taxon>Alphaproteobacteria</taxon>
        <taxon>Rhodobacterales</taxon>
        <taxon>Paracoccaceae</taxon>
        <taxon>Paracoccus</taxon>
    </lineage>
</organism>
<keyword evidence="4" id="KW-1185">Reference proteome</keyword>
<dbReference type="RefSeq" id="WP_131575587.1">
    <property type="nucleotide sequence ID" value="NZ_CBCSAJ010000037.1"/>
</dbReference>
<evidence type="ECO:0000313" key="3">
    <source>
        <dbReference type="EMBL" id="MFD1481034.1"/>
    </source>
</evidence>